<protein>
    <submittedName>
        <fullName evidence="1">Uncharacterized protein</fullName>
    </submittedName>
</protein>
<evidence type="ECO:0000313" key="1">
    <source>
        <dbReference type="EMBL" id="OCH90464.1"/>
    </source>
</evidence>
<accession>A0A8E2AYD4</accession>
<dbReference type="AlphaFoldDB" id="A0A8E2AYD4"/>
<reference evidence="1 2" key="1">
    <citation type="submission" date="2016-07" db="EMBL/GenBank/DDBJ databases">
        <title>Draft genome of the white-rot fungus Obba rivulosa 3A-2.</title>
        <authorList>
            <consortium name="DOE Joint Genome Institute"/>
            <person name="Miettinen O."/>
            <person name="Riley R."/>
            <person name="Acob R."/>
            <person name="Barry K."/>
            <person name="Cullen D."/>
            <person name="De Vries R."/>
            <person name="Hainaut M."/>
            <person name="Hatakka A."/>
            <person name="Henrissat B."/>
            <person name="Hilden K."/>
            <person name="Kuo R."/>
            <person name="Labutti K."/>
            <person name="Lipzen A."/>
            <person name="Makela M.R."/>
            <person name="Sandor L."/>
            <person name="Spatafora J.W."/>
            <person name="Grigoriev I.V."/>
            <person name="Hibbett D.S."/>
        </authorList>
    </citation>
    <scope>NUCLEOTIDE SEQUENCE [LARGE SCALE GENOMIC DNA]</scope>
    <source>
        <strain evidence="1 2">3A-2</strain>
    </source>
</reference>
<proteinExistence type="predicted"/>
<organism evidence="1 2">
    <name type="scientific">Obba rivulosa</name>
    <dbReference type="NCBI Taxonomy" id="1052685"/>
    <lineage>
        <taxon>Eukaryota</taxon>
        <taxon>Fungi</taxon>
        <taxon>Dikarya</taxon>
        <taxon>Basidiomycota</taxon>
        <taxon>Agaricomycotina</taxon>
        <taxon>Agaricomycetes</taxon>
        <taxon>Polyporales</taxon>
        <taxon>Gelatoporiaceae</taxon>
        <taxon>Obba</taxon>
    </lineage>
</organism>
<feature type="non-terminal residue" evidence="1">
    <location>
        <position position="1"/>
    </location>
</feature>
<sequence>LKSHAKTTWSKSTHYARMRAIDPSLSGMSFEGLILGLLHKSSSIVVQLCTSHAPLNHHLHCIGKSNTLTCPNYGSERKTIFHFFFTCPADCCP</sequence>
<name>A0A8E2AYD4_9APHY</name>
<dbReference type="OrthoDB" id="3044497at2759"/>
<dbReference type="EMBL" id="KV722403">
    <property type="protein sequence ID" value="OCH90464.1"/>
    <property type="molecule type" value="Genomic_DNA"/>
</dbReference>
<keyword evidence="2" id="KW-1185">Reference proteome</keyword>
<evidence type="ECO:0000313" key="2">
    <source>
        <dbReference type="Proteomes" id="UP000250043"/>
    </source>
</evidence>
<dbReference type="Proteomes" id="UP000250043">
    <property type="component" value="Unassembled WGS sequence"/>
</dbReference>
<gene>
    <name evidence="1" type="ORF">OBBRIDRAFT_730656</name>
</gene>